<evidence type="ECO:0008006" key="3">
    <source>
        <dbReference type="Google" id="ProtNLM"/>
    </source>
</evidence>
<proteinExistence type="predicted"/>
<protein>
    <recommendedName>
        <fullName evidence="3">Molybdopterin converting factor small subunit</fullName>
    </recommendedName>
</protein>
<evidence type="ECO:0000313" key="1">
    <source>
        <dbReference type="EMBL" id="GGI08962.1"/>
    </source>
</evidence>
<evidence type="ECO:0000313" key="2">
    <source>
        <dbReference type="Proteomes" id="UP000632535"/>
    </source>
</evidence>
<dbReference type="InterPro" id="IPR012675">
    <property type="entry name" value="Beta-grasp_dom_sf"/>
</dbReference>
<dbReference type="InterPro" id="IPR016155">
    <property type="entry name" value="Mopterin_synth/thiamin_S_b"/>
</dbReference>
<dbReference type="InterPro" id="IPR003749">
    <property type="entry name" value="ThiS/MoaD-like"/>
</dbReference>
<keyword evidence="2" id="KW-1185">Reference proteome</keyword>
<dbReference type="RefSeq" id="WP_188523918.1">
    <property type="nucleotide sequence ID" value="NZ_BMDG01000007.1"/>
</dbReference>
<comment type="caution">
    <text evidence="1">The sequence shown here is derived from an EMBL/GenBank/DDBJ whole genome shotgun (WGS) entry which is preliminary data.</text>
</comment>
<accession>A0ABQ2B7Y6</accession>
<dbReference type="EMBL" id="BMDG01000007">
    <property type="protein sequence ID" value="GGI08962.1"/>
    <property type="molecule type" value="Genomic_DNA"/>
</dbReference>
<dbReference type="Proteomes" id="UP000632535">
    <property type="component" value="Unassembled WGS sequence"/>
</dbReference>
<dbReference type="Pfam" id="PF02597">
    <property type="entry name" value="ThiS"/>
    <property type="match status" value="1"/>
</dbReference>
<name>A0ABQ2B7Y6_9MICO</name>
<organism evidence="1 2">
    <name type="scientific">Isoptericola cucumis</name>
    <dbReference type="NCBI Taxonomy" id="1776856"/>
    <lineage>
        <taxon>Bacteria</taxon>
        <taxon>Bacillati</taxon>
        <taxon>Actinomycetota</taxon>
        <taxon>Actinomycetes</taxon>
        <taxon>Micrococcales</taxon>
        <taxon>Promicromonosporaceae</taxon>
        <taxon>Isoptericola</taxon>
    </lineage>
</organism>
<dbReference type="SUPFAM" id="SSF54285">
    <property type="entry name" value="MoaD/ThiS"/>
    <property type="match status" value="1"/>
</dbReference>
<sequence length="104" mass="10399">MTTPTTTTPTTPAGTAPAVVELRYFAAARAALGRSTETLALDPGRSVATETTVADVVARLAAATPSAAPVLARCSVLLDGRRAAPTDVVPAGSRLDLLPPFAGG</sequence>
<reference evidence="2" key="1">
    <citation type="journal article" date="2019" name="Int. J. Syst. Evol. Microbiol.">
        <title>The Global Catalogue of Microorganisms (GCM) 10K type strain sequencing project: providing services to taxonomists for standard genome sequencing and annotation.</title>
        <authorList>
            <consortium name="The Broad Institute Genomics Platform"/>
            <consortium name="The Broad Institute Genome Sequencing Center for Infectious Disease"/>
            <person name="Wu L."/>
            <person name="Ma J."/>
        </authorList>
    </citation>
    <scope>NUCLEOTIDE SEQUENCE [LARGE SCALE GENOMIC DNA]</scope>
    <source>
        <strain evidence="2">CCM 8653</strain>
    </source>
</reference>
<dbReference type="Gene3D" id="3.10.20.30">
    <property type="match status" value="1"/>
</dbReference>
<gene>
    <name evidence="1" type="ORF">GCM10007368_23790</name>
</gene>